<evidence type="ECO:0000259" key="4">
    <source>
        <dbReference type="Pfam" id="PF00009"/>
    </source>
</evidence>
<dbReference type="EMBL" id="GIBP01002264">
    <property type="protein sequence ID" value="NDV31233.1"/>
    <property type="molecule type" value="Transcribed_RNA"/>
</dbReference>
<evidence type="ECO:0000256" key="3">
    <source>
        <dbReference type="ARBA" id="ARBA00023134"/>
    </source>
</evidence>
<dbReference type="PANTHER" id="PTHR23115">
    <property type="entry name" value="TRANSLATION FACTOR"/>
    <property type="match status" value="1"/>
</dbReference>
<dbReference type="Pfam" id="PF00009">
    <property type="entry name" value="GTP_EFTU"/>
    <property type="match status" value="1"/>
</dbReference>
<name>A0A6B2L2J2_9EUKA</name>
<evidence type="ECO:0000256" key="1">
    <source>
        <dbReference type="ARBA" id="ARBA00007249"/>
    </source>
</evidence>
<dbReference type="InterPro" id="IPR050100">
    <property type="entry name" value="TRAFAC_GTPase_members"/>
</dbReference>
<organism evidence="5">
    <name type="scientific">Arcella intermedia</name>
    <dbReference type="NCBI Taxonomy" id="1963864"/>
    <lineage>
        <taxon>Eukaryota</taxon>
        <taxon>Amoebozoa</taxon>
        <taxon>Tubulinea</taxon>
        <taxon>Elardia</taxon>
        <taxon>Arcellinida</taxon>
        <taxon>Sphaerothecina</taxon>
        <taxon>Arcellidae</taxon>
        <taxon>Arcella</taxon>
    </lineage>
</organism>
<accession>A0A6B2L2J2</accession>
<protein>
    <recommendedName>
        <fullName evidence="4">Tr-type G domain-containing protein</fullName>
    </recommendedName>
</protein>
<evidence type="ECO:0000313" key="5">
    <source>
        <dbReference type="EMBL" id="NDV31233.1"/>
    </source>
</evidence>
<dbReference type="InterPro" id="IPR009000">
    <property type="entry name" value="Transl_B-barrel_sf"/>
</dbReference>
<dbReference type="SUPFAM" id="SSF50447">
    <property type="entry name" value="Translation proteins"/>
    <property type="match status" value="1"/>
</dbReference>
<evidence type="ECO:0000256" key="2">
    <source>
        <dbReference type="ARBA" id="ARBA00022741"/>
    </source>
</evidence>
<dbReference type="InterPro" id="IPR000795">
    <property type="entry name" value="T_Tr_GTP-bd_dom"/>
</dbReference>
<dbReference type="InterPro" id="IPR027417">
    <property type="entry name" value="P-loop_NTPase"/>
</dbReference>
<dbReference type="GO" id="GO:0005525">
    <property type="term" value="F:GTP binding"/>
    <property type="evidence" value="ECO:0007669"/>
    <property type="project" value="UniProtKB-KW"/>
</dbReference>
<reference evidence="5" key="1">
    <citation type="journal article" date="2020" name="J. Eukaryot. Microbiol.">
        <title>De novo Sequencing, Assembly and Annotation of the Transcriptome for the Free-Living Testate Amoeba Arcella intermedia.</title>
        <authorList>
            <person name="Ribeiro G.M."/>
            <person name="Porfirio-Sousa A.L."/>
            <person name="Maurer-Alcala X.X."/>
            <person name="Katz L.A."/>
            <person name="Lahr D.J.G."/>
        </authorList>
    </citation>
    <scope>NUCLEOTIDE SEQUENCE</scope>
</reference>
<dbReference type="AlphaFoldDB" id="A0A6B2L2J2"/>
<dbReference type="Gene3D" id="2.40.30.10">
    <property type="entry name" value="Translation factors"/>
    <property type="match status" value="2"/>
</dbReference>
<proteinExistence type="inferred from homology"/>
<sequence length="481" mass="53654">MVLIGPPGAGKSFLGGQFLWTVGAVDNRTIEKLKRDAESQGHPREQGFVSFLDATSPERKSQHTIQPQHPHLVFTSRARYGMMCPSGNLRYMKSFCRAVGKADLLLLLVSVTDFKKDIEVIQSQLKVCYALSLAAQMAVGVTKCDLIEDKNQLEEAIKEITTALPKMIEPYFTLLGFFYTDVKGSNYVSKTSHLPSPNTLIDLIDTVPAERYKNDLSFSSQSQFLLPIDFSYKIKGIGTVVCGKVISGHLDIRKRNIFKVVGQPDILPYTMEIHHSTLESTEPYAYVGLNVKSATTFAIKPGMILSETPCEPTSWITSTIKAATTFTIKRGTTFNFHTAIGNSLCQIDRISADPTIYKDSQLQEGGIATLHLKLLKPIYLFPYDKVPNLGSFVIARGSKLHATGTIEFVANQNSFESFYQFWPKFHTYLQSGCSQSIVGLLAVLKRLQVQGKTDIPQEPTKKLIQQLIAHWFLHQKPSQPH</sequence>
<dbReference type="SUPFAM" id="SSF50465">
    <property type="entry name" value="EF-Tu/eEF-1alpha/eIF2-gamma C-terminal domain"/>
    <property type="match status" value="1"/>
</dbReference>
<dbReference type="InterPro" id="IPR009001">
    <property type="entry name" value="Transl_elong_EF1A/Init_IF2_C"/>
</dbReference>
<dbReference type="GO" id="GO:0003924">
    <property type="term" value="F:GTPase activity"/>
    <property type="evidence" value="ECO:0007669"/>
    <property type="project" value="InterPro"/>
</dbReference>
<feature type="domain" description="Tr-type G" evidence="4">
    <location>
        <begin position="2"/>
        <end position="175"/>
    </location>
</feature>
<comment type="similarity">
    <text evidence="1">Belongs to the TRAFAC class translation factor GTPase superfamily. Classic translation factor GTPase family. EF-Tu/EF-1A subfamily.</text>
</comment>
<keyword evidence="3" id="KW-0342">GTP-binding</keyword>
<dbReference type="Gene3D" id="3.40.50.300">
    <property type="entry name" value="P-loop containing nucleotide triphosphate hydrolases"/>
    <property type="match status" value="1"/>
</dbReference>
<dbReference type="SUPFAM" id="SSF52540">
    <property type="entry name" value="P-loop containing nucleoside triphosphate hydrolases"/>
    <property type="match status" value="1"/>
</dbReference>
<keyword evidence="2" id="KW-0547">Nucleotide-binding</keyword>